<dbReference type="NCBIfam" id="TIGR02887">
    <property type="entry name" value="spore_ger_x_C"/>
    <property type="match status" value="1"/>
</dbReference>
<evidence type="ECO:0000256" key="2">
    <source>
        <dbReference type="ARBA" id="ARBA00007886"/>
    </source>
</evidence>
<dbReference type="InterPro" id="IPR046953">
    <property type="entry name" value="Spore_GerAC-like_C"/>
</dbReference>
<reference evidence="10" key="1">
    <citation type="journal article" date="2014" name="Int. J. Syst. Evol. Microbiol.">
        <title>Complete genome sequence of Corynebacterium casei LMG S-19264T (=DSM 44701T), isolated from a smear-ripened cheese.</title>
        <authorList>
            <consortium name="US DOE Joint Genome Institute (JGI-PGF)"/>
            <person name="Walter F."/>
            <person name="Albersmeier A."/>
            <person name="Kalinowski J."/>
            <person name="Ruckert C."/>
        </authorList>
    </citation>
    <scope>NUCLEOTIDE SEQUENCE</scope>
    <source>
        <strain evidence="10">CGMCC 1.6333</strain>
    </source>
</reference>
<dbReference type="PANTHER" id="PTHR35789:SF1">
    <property type="entry name" value="SPORE GERMINATION PROTEIN B3"/>
    <property type="match status" value="1"/>
</dbReference>
<gene>
    <name evidence="10" type="ORF">GCM10011351_07430</name>
</gene>
<dbReference type="Pfam" id="PF05504">
    <property type="entry name" value="Spore_GerAC"/>
    <property type="match status" value="1"/>
</dbReference>
<dbReference type="PROSITE" id="PS51257">
    <property type="entry name" value="PROKAR_LIPOPROTEIN"/>
    <property type="match status" value="1"/>
</dbReference>
<dbReference type="Proteomes" id="UP000618460">
    <property type="component" value="Unassembled WGS sequence"/>
</dbReference>
<comment type="similarity">
    <text evidence="2">Belongs to the GerABKC lipoprotein family.</text>
</comment>
<evidence type="ECO:0000256" key="3">
    <source>
        <dbReference type="ARBA" id="ARBA00022544"/>
    </source>
</evidence>
<keyword evidence="3" id="KW-0309">Germination</keyword>
<proteinExistence type="inferred from homology"/>
<dbReference type="RefSeq" id="WP_117157258.1">
    <property type="nucleotide sequence ID" value="NZ_BMLG01000002.1"/>
</dbReference>
<reference evidence="10" key="2">
    <citation type="submission" date="2020-09" db="EMBL/GenBank/DDBJ databases">
        <authorList>
            <person name="Sun Q."/>
            <person name="Zhou Y."/>
        </authorList>
    </citation>
    <scope>NUCLEOTIDE SEQUENCE</scope>
    <source>
        <strain evidence="10">CGMCC 1.6333</strain>
    </source>
</reference>
<dbReference type="PANTHER" id="PTHR35789">
    <property type="entry name" value="SPORE GERMINATION PROTEIN B3"/>
    <property type="match status" value="1"/>
</dbReference>
<dbReference type="Gene3D" id="6.20.190.10">
    <property type="entry name" value="Nutrient germinant receptor protein C, domain 1"/>
    <property type="match status" value="1"/>
</dbReference>
<dbReference type="EMBL" id="BMLG01000002">
    <property type="protein sequence ID" value="GGM24194.1"/>
    <property type="molecule type" value="Genomic_DNA"/>
</dbReference>
<evidence type="ECO:0000259" key="9">
    <source>
        <dbReference type="Pfam" id="PF25198"/>
    </source>
</evidence>
<evidence type="ECO:0000256" key="6">
    <source>
        <dbReference type="ARBA" id="ARBA00023139"/>
    </source>
</evidence>
<feature type="domain" description="Spore germination protein N-terminal" evidence="9">
    <location>
        <begin position="18"/>
        <end position="178"/>
    </location>
</feature>
<keyword evidence="6" id="KW-0564">Palmitate</keyword>
<dbReference type="InterPro" id="IPR057336">
    <property type="entry name" value="GerAC_N"/>
</dbReference>
<dbReference type="Pfam" id="PF25198">
    <property type="entry name" value="Spore_GerAC_N"/>
    <property type="match status" value="1"/>
</dbReference>
<dbReference type="GO" id="GO:0016020">
    <property type="term" value="C:membrane"/>
    <property type="evidence" value="ECO:0007669"/>
    <property type="project" value="UniProtKB-SubCell"/>
</dbReference>
<evidence type="ECO:0000313" key="10">
    <source>
        <dbReference type="EMBL" id="GGM24194.1"/>
    </source>
</evidence>
<dbReference type="OrthoDB" id="2569624at2"/>
<protein>
    <submittedName>
        <fullName evidence="10">Spore gernimation protein GerC</fullName>
    </submittedName>
</protein>
<evidence type="ECO:0000256" key="7">
    <source>
        <dbReference type="ARBA" id="ARBA00023288"/>
    </source>
</evidence>
<comment type="subcellular location">
    <subcellularLocation>
        <location evidence="1">Membrane</location>
        <topology evidence="1">Lipid-anchor</topology>
    </subcellularLocation>
</comment>
<name>A0A917WRW1_9BACI</name>
<sequence>MKKWIMILCLLLLTGCWDRKELSEIGIVAGMAIDKNSETGEYIMTSQYLRPAAESTQTPTPEQPFLVVSTTGKTIAAVMNKANYTIDRKSFFAHNKVIIISEEVARDGLIPVIDAFQRGKEVRGHVWFSVAKDIEAKKLLQIKQEKISRVPANALSNLFENGEYDATTVDLLTYYKEVLCAGEDSVVGVLIREETDIEPYERVKLSGGAAFKKDKLVGFLDESETRGYNWITGGGASPVQGAMTLPSLLEKDKFVTVLLRALKSDIQPNVNEDGQISFTINVEQKLRMTGQESTVELQDRKEITDYLNDLQGEAEKKIEAEIKRVIDKAQKEFQSDIFAFGDILYKHYPKVWNKEKENWSETFATVPYTVNVRAEIISSGLLQGPFKPQE</sequence>
<dbReference type="InterPro" id="IPR008844">
    <property type="entry name" value="Spore_GerAC-like"/>
</dbReference>
<accession>A0A917WRW1</accession>
<evidence type="ECO:0000256" key="4">
    <source>
        <dbReference type="ARBA" id="ARBA00022729"/>
    </source>
</evidence>
<feature type="domain" description="Spore germination GerAC-like C-terminal" evidence="8">
    <location>
        <begin position="206"/>
        <end position="380"/>
    </location>
</feature>
<evidence type="ECO:0000256" key="1">
    <source>
        <dbReference type="ARBA" id="ARBA00004635"/>
    </source>
</evidence>
<keyword evidence="7" id="KW-0449">Lipoprotein</keyword>
<evidence type="ECO:0000256" key="5">
    <source>
        <dbReference type="ARBA" id="ARBA00023136"/>
    </source>
</evidence>
<comment type="caution">
    <text evidence="10">The sequence shown here is derived from an EMBL/GenBank/DDBJ whole genome shotgun (WGS) entry which is preliminary data.</text>
</comment>
<dbReference type="InterPro" id="IPR038501">
    <property type="entry name" value="Spore_GerAC_C_sf"/>
</dbReference>
<dbReference type="GO" id="GO:0009847">
    <property type="term" value="P:spore germination"/>
    <property type="evidence" value="ECO:0007669"/>
    <property type="project" value="InterPro"/>
</dbReference>
<organism evidence="10 11">
    <name type="scientific">Paraliobacillus quinghaiensis</name>
    <dbReference type="NCBI Taxonomy" id="470815"/>
    <lineage>
        <taxon>Bacteria</taxon>
        <taxon>Bacillati</taxon>
        <taxon>Bacillota</taxon>
        <taxon>Bacilli</taxon>
        <taxon>Bacillales</taxon>
        <taxon>Bacillaceae</taxon>
        <taxon>Paraliobacillus</taxon>
    </lineage>
</organism>
<keyword evidence="5" id="KW-0472">Membrane</keyword>
<keyword evidence="11" id="KW-1185">Reference proteome</keyword>
<evidence type="ECO:0000313" key="11">
    <source>
        <dbReference type="Proteomes" id="UP000618460"/>
    </source>
</evidence>
<dbReference type="AlphaFoldDB" id="A0A917WRW1"/>
<keyword evidence="4" id="KW-0732">Signal</keyword>
<evidence type="ECO:0000259" key="8">
    <source>
        <dbReference type="Pfam" id="PF05504"/>
    </source>
</evidence>
<dbReference type="Gene3D" id="3.30.300.210">
    <property type="entry name" value="Nutrient germinant receptor protein C, domain 3"/>
    <property type="match status" value="1"/>
</dbReference>